<keyword evidence="6 9" id="KW-0333">Golgi apparatus</keyword>
<dbReference type="Proteomes" id="UP000801492">
    <property type="component" value="Unassembled WGS sequence"/>
</dbReference>
<reference evidence="11" key="1">
    <citation type="submission" date="2019-08" db="EMBL/GenBank/DDBJ databases">
        <title>The genome of the North American firefly Photinus pyralis.</title>
        <authorList>
            <consortium name="Photinus pyralis genome working group"/>
            <person name="Fallon T.R."/>
            <person name="Sander Lower S.E."/>
            <person name="Weng J.-K."/>
        </authorList>
    </citation>
    <scope>NUCLEOTIDE SEQUENCE</scope>
    <source>
        <strain evidence="11">TRF0915ILg1</strain>
        <tissue evidence="11">Whole body</tissue>
    </source>
</reference>
<keyword evidence="7 9" id="KW-0472">Membrane</keyword>
<dbReference type="GO" id="GO:0008146">
    <property type="term" value="F:sulfotransferase activity"/>
    <property type="evidence" value="ECO:0007669"/>
    <property type="project" value="InterPro"/>
</dbReference>
<dbReference type="EC" id="2.8.2.-" evidence="9"/>
<feature type="region of interest" description="Disordered" evidence="10">
    <location>
        <begin position="371"/>
        <end position="393"/>
    </location>
</feature>
<comment type="caution">
    <text evidence="11">The sequence shown here is derived from an EMBL/GenBank/DDBJ whole genome shotgun (WGS) entry which is preliminary data.</text>
</comment>
<proteinExistence type="inferred from homology"/>
<evidence type="ECO:0000313" key="11">
    <source>
        <dbReference type="EMBL" id="KAF2878661.1"/>
    </source>
</evidence>
<keyword evidence="9" id="KW-0119">Carbohydrate metabolism</keyword>
<dbReference type="AlphaFoldDB" id="A0A8K0C538"/>
<keyword evidence="5 9" id="KW-1133">Transmembrane helix</keyword>
<evidence type="ECO:0000256" key="2">
    <source>
        <dbReference type="ARBA" id="ARBA00006339"/>
    </source>
</evidence>
<evidence type="ECO:0000256" key="5">
    <source>
        <dbReference type="ARBA" id="ARBA00022989"/>
    </source>
</evidence>
<organism evidence="11 12">
    <name type="scientific">Ignelater luminosus</name>
    <name type="common">Cucubano</name>
    <name type="synonym">Pyrophorus luminosus</name>
    <dbReference type="NCBI Taxonomy" id="2038154"/>
    <lineage>
        <taxon>Eukaryota</taxon>
        <taxon>Metazoa</taxon>
        <taxon>Ecdysozoa</taxon>
        <taxon>Arthropoda</taxon>
        <taxon>Hexapoda</taxon>
        <taxon>Insecta</taxon>
        <taxon>Pterygota</taxon>
        <taxon>Neoptera</taxon>
        <taxon>Endopterygota</taxon>
        <taxon>Coleoptera</taxon>
        <taxon>Polyphaga</taxon>
        <taxon>Elateriformia</taxon>
        <taxon>Elateroidea</taxon>
        <taxon>Elateridae</taxon>
        <taxon>Agrypninae</taxon>
        <taxon>Pyrophorini</taxon>
        <taxon>Ignelater</taxon>
    </lineage>
</organism>
<keyword evidence="12" id="KW-1185">Reference proteome</keyword>
<keyword evidence="9" id="KW-0735">Signal-anchor</keyword>
<comment type="similarity">
    <text evidence="2 9">Belongs to the sulfotransferase 2 family.</text>
</comment>
<dbReference type="PANTHER" id="PTHR12137">
    <property type="entry name" value="CARBOHYDRATE SULFOTRANSFERASE"/>
    <property type="match status" value="1"/>
</dbReference>
<dbReference type="EMBL" id="VTPC01091310">
    <property type="protein sequence ID" value="KAF2878661.1"/>
    <property type="molecule type" value="Genomic_DNA"/>
</dbReference>
<feature type="transmembrane region" description="Helical" evidence="9">
    <location>
        <begin position="20"/>
        <end position="38"/>
    </location>
</feature>
<feature type="compositionally biased region" description="Basic and acidic residues" evidence="10">
    <location>
        <begin position="378"/>
        <end position="393"/>
    </location>
</feature>
<gene>
    <name evidence="11" type="ORF">ILUMI_27510</name>
</gene>
<keyword evidence="8 9" id="KW-0325">Glycoprotein</keyword>
<evidence type="ECO:0000256" key="9">
    <source>
        <dbReference type="RuleBase" id="RU364020"/>
    </source>
</evidence>
<evidence type="ECO:0000256" key="10">
    <source>
        <dbReference type="SAM" id="MobiDB-lite"/>
    </source>
</evidence>
<dbReference type="PANTHER" id="PTHR12137:SF63">
    <property type="entry name" value="CARBOHYDRATE SULFOTRANSFERASE"/>
    <property type="match status" value="1"/>
</dbReference>
<name>A0A8K0C538_IGNLU</name>
<dbReference type="Pfam" id="PF03567">
    <property type="entry name" value="Sulfotransfer_2"/>
    <property type="match status" value="1"/>
</dbReference>
<accession>A0A8K0C538</accession>
<evidence type="ECO:0000256" key="3">
    <source>
        <dbReference type="ARBA" id="ARBA00022679"/>
    </source>
</evidence>
<keyword evidence="4 9" id="KW-0812">Transmembrane</keyword>
<evidence type="ECO:0000256" key="8">
    <source>
        <dbReference type="ARBA" id="ARBA00023180"/>
    </source>
</evidence>
<comment type="subcellular location">
    <subcellularLocation>
        <location evidence="1 9">Golgi apparatus membrane</location>
        <topology evidence="1 9">Single-pass type II membrane protein</topology>
    </subcellularLocation>
</comment>
<evidence type="ECO:0000256" key="1">
    <source>
        <dbReference type="ARBA" id="ARBA00004323"/>
    </source>
</evidence>
<protein>
    <recommendedName>
        <fullName evidence="9">Carbohydrate sulfotransferase</fullName>
        <ecNumber evidence="9">2.8.2.-</ecNumber>
    </recommendedName>
</protein>
<sequence>MAYKKRKRRPPTPWKVVRRCVVFFTTICIIPVILVLLVTTDQYLRPIRANRISVRPEMDQYSDPSPDAKTGLNSSIVETRLEERKKYLKQACKNFGLDIPGNDSLHKPNPWEFLVNKKYHLVWCNVFKAASTSWMYNFNLLAGYSPKFLKQTKLVPLSLARQKYPRPSLSALRQAFNNSVSFLIVRHPFERLLSAYRDKLQFSLPHTYHRKLGNEIIAKYRHNSNNKVRVAKQKWPTFPEFVRFLLDSVKHAQILDMHWTPITEFCTPCMFDFDIIAHTETLQEDQEYLIQKAKLQNIIKPEWKNPGRGTTSEQIKIYYSQLTRAQILQLYHIYRYDFELFNYSLRGYLELGKPDKDPSTLLEAINMKDVPRPPAHTFVDKPEENTSQKLTDS</sequence>
<keyword evidence="3 9" id="KW-0808">Transferase</keyword>
<dbReference type="GO" id="GO:0016051">
    <property type="term" value="P:carbohydrate biosynthetic process"/>
    <property type="evidence" value="ECO:0007669"/>
    <property type="project" value="InterPro"/>
</dbReference>
<dbReference type="InterPro" id="IPR005331">
    <property type="entry name" value="Sulfotransferase"/>
</dbReference>
<evidence type="ECO:0000256" key="7">
    <source>
        <dbReference type="ARBA" id="ARBA00023136"/>
    </source>
</evidence>
<dbReference type="InterPro" id="IPR018011">
    <property type="entry name" value="Carb_sulfotrans_8-10"/>
</dbReference>
<dbReference type="GO" id="GO:0000139">
    <property type="term" value="C:Golgi membrane"/>
    <property type="evidence" value="ECO:0007669"/>
    <property type="project" value="UniProtKB-SubCell"/>
</dbReference>
<evidence type="ECO:0000256" key="4">
    <source>
        <dbReference type="ARBA" id="ARBA00022692"/>
    </source>
</evidence>
<evidence type="ECO:0000256" key="6">
    <source>
        <dbReference type="ARBA" id="ARBA00023034"/>
    </source>
</evidence>
<dbReference type="OrthoDB" id="2019940at2759"/>
<evidence type="ECO:0000313" key="12">
    <source>
        <dbReference type="Proteomes" id="UP000801492"/>
    </source>
</evidence>